<sequence length="59" mass="6758">NSDCRLGFKATVRNSCWPSGSGKVVLWFKSDEDYLKPNLELSQDQVILYHRNISEKGLN</sequence>
<feature type="non-terminal residue" evidence="1">
    <location>
        <position position="1"/>
    </location>
</feature>
<evidence type="ECO:0000313" key="2">
    <source>
        <dbReference type="Proteomes" id="UP001159427"/>
    </source>
</evidence>
<proteinExistence type="predicted"/>
<accession>A0ABN8M7Y2</accession>
<keyword evidence="2" id="KW-1185">Reference proteome</keyword>
<dbReference type="Proteomes" id="UP001159427">
    <property type="component" value="Unassembled WGS sequence"/>
</dbReference>
<protein>
    <submittedName>
        <fullName evidence="1">Uncharacterized protein</fullName>
    </submittedName>
</protein>
<reference evidence="1 2" key="1">
    <citation type="submission" date="2022-05" db="EMBL/GenBank/DDBJ databases">
        <authorList>
            <consortium name="Genoscope - CEA"/>
            <person name="William W."/>
        </authorList>
    </citation>
    <scope>NUCLEOTIDE SEQUENCE [LARGE SCALE GENOMIC DNA]</scope>
</reference>
<dbReference type="EMBL" id="CALNXI010000309">
    <property type="protein sequence ID" value="CAH3024580.1"/>
    <property type="molecule type" value="Genomic_DNA"/>
</dbReference>
<name>A0ABN8M7Y2_9CNID</name>
<gene>
    <name evidence="1" type="ORF">PEVE_00023273</name>
</gene>
<evidence type="ECO:0000313" key="1">
    <source>
        <dbReference type="EMBL" id="CAH3024580.1"/>
    </source>
</evidence>
<comment type="caution">
    <text evidence="1">The sequence shown here is derived from an EMBL/GenBank/DDBJ whole genome shotgun (WGS) entry which is preliminary data.</text>
</comment>
<organism evidence="1 2">
    <name type="scientific">Porites evermanni</name>
    <dbReference type="NCBI Taxonomy" id="104178"/>
    <lineage>
        <taxon>Eukaryota</taxon>
        <taxon>Metazoa</taxon>
        <taxon>Cnidaria</taxon>
        <taxon>Anthozoa</taxon>
        <taxon>Hexacorallia</taxon>
        <taxon>Scleractinia</taxon>
        <taxon>Fungiina</taxon>
        <taxon>Poritidae</taxon>
        <taxon>Porites</taxon>
    </lineage>
</organism>